<dbReference type="AlphaFoldDB" id="A0ABC9C3K5"/>
<sequence length="198" mass="20565">MAFAAAVHPVPTSPPPARRERSRLAAAAADAVICLFLASMWLFWWALGACHVGLIACGEGCPVAVVAGKVSATAGLAFTLLLCFGVMPLMACRVRAAGAAAIDVEAVAVQAPAPKSFAVAMRKVLRDPAVIAVFASAAFVLLLAVGVLLNGDSPVSGSRRERIGSAMYHVGALGMDTVNCFILCPILTVKTWRVFRMA</sequence>
<dbReference type="EMBL" id="OZ075138">
    <property type="protein sequence ID" value="CAL5012503.1"/>
    <property type="molecule type" value="Genomic_DNA"/>
</dbReference>
<evidence type="ECO:0000256" key="1">
    <source>
        <dbReference type="SAM" id="Phobius"/>
    </source>
</evidence>
<keyword evidence="3" id="KW-1185">Reference proteome</keyword>
<feature type="transmembrane region" description="Helical" evidence="1">
    <location>
        <begin position="169"/>
        <end position="189"/>
    </location>
</feature>
<protein>
    <submittedName>
        <fullName evidence="2">Uncharacterized protein</fullName>
    </submittedName>
</protein>
<proteinExistence type="predicted"/>
<reference evidence="2" key="1">
    <citation type="submission" date="2024-10" db="EMBL/GenBank/DDBJ databases">
        <authorList>
            <person name="Ryan C."/>
        </authorList>
    </citation>
    <scope>NUCLEOTIDE SEQUENCE [LARGE SCALE GENOMIC DNA]</scope>
</reference>
<feature type="transmembrane region" description="Helical" evidence="1">
    <location>
        <begin position="66"/>
        <end position="87"/>
    </location>
</feature>
<keyword evidence="1" id="KW-0472">Membrane</keyword>
<feature type="transmembrane region" description="Helical" evidence="1">
    <location>
        <begin position="24"/>
        <end position="46"/>
    </location>
</feature>
<accession>A0ABC9C3K5</accession>
<organism evidence="2 3">
    <name type="scientific">Urochloa decumbens</name>
    <dbReference type="NCBI Taxonomy" id="240449"/>
    <lineage>
        <taxon>Eukaryota</taxon>
        <taxon>Viridiplantae</taxon>
        <taxon>Streptophyta</taxon>
        <taxon>Embryophyta</taxon>
        <taxon>Tracheophyta</taxon>
        <taxon>Spermatophyta</taxon>
        <taxon>Magnoliopsida</taxon>
        <taxon>Liliopsida</taxon>
        <taxon>Poales</taxon>
        <taxon>Poaceae</taxon>
        <taxon>PACMAD clade</taxon>
        <taxon>Panicoideae</taxon>
        <taxon>Panicodae</taxon>
        <taxon>Paniceae</taxon>
        <taxon>Melinidinae</taxon>
        <taxon>Urochloa</taxon>
    </lineage>
</organism>
<name>A0ABC9C3K5_9POAL</name>
<keyword evidence="1" id="KW-1133">Transmembrane helix</keyword>
<evidence type="ECO:0000313" key="2">
    <source>
        <dbReference type="EMBL" id="CAL5012503.1"/>
    </source>
</evidence>
<evidence type="ECO:0000313" key="3">
    <source>
        <dbReference type="Proteomes" id="UP001497457"/>
    </source>
</evidence>
<dbReference type="Proteomes" id="UP001497457">
    <property type="component" value="Chromosome 28b"/>
</dbReference>
<feature type="transmembrane region" description="Helical" evidence="1">
    <location>
        <begin position="129"/>
        <end position="149"/>
    </location>
</feature>
<keyword evidence="1" id="KW-0812">Transmembrane</keyword>
<gene>
    <name evidence="2" type="ORF">URODEC1_LOCUS70885</name>
</gene>